<evidence type="ECO:0000256" key="6">
    <source>
        <dbReference type="ARBA" id="ARBA00022833"/>
    </source>
</evidence>
<evidence type="ECO:0000256" key="4">
    <source>
        <dbReference type="ARBA" id="ARBA00022723"/>
    </source>
</evidence>
<dbReference type="AlphaFoldDB" id="A0A914X3A2"/>
<dbReference type="InterPro" id="IPR008753">
    <property type="entry name" value="Peptidase_M13_N"/>
</dbReference>
<dbReference type="InterPro" id="IPR018497">
    <property type="entry name" value="Peptidase_M13_C"/>
</dbReference>
<evidence type="ECO:0000256" key="2">
    <source>
        <dbReference type="ARBA" id="ARBA00007357"/>
    </source>
</evidence>
<feature type="transmembrane region" description="Helical" evidence="9">
    <location>
        <begin position="148"/>
        <end position="173"/>
    </location>
</feature>
<organism evidence="12 13">
    <name type="scientific">Plectus sambesii</name>
    <dbReference type="NCBI Taxonomy" id="2011161"/>
    <lineage>
        <taxon>Eukaryota</taxon>
        <taxon>Metazoa</taxon>
        <taxon>Ecdysozoa</taxon>
        <taxon>Nematoda</taxon>
        <taxon>Chromadorea</taxon>
        <taxon>Plectida</taxon>
        <taxon>Plectina</taxon>
        <taxon>Plectoidea</taxon>
        <taxon>Plectidae</taxon>
        <taxon>Plectus</taxon>
    </lineage>
</organism>
<evidence type="ECO:0000259" key="10">
    <source>
        <dbReference type="Pfam" id="PF01431"/>
    </source>
</evidence>
<dbReference type="PANTHER" id="PTHR11733">
    <property type="entry name" value="ZINC METALLOPROTEASE FAMILY M13 NEPRILYSIN-RELATED"/>
    <property type="match status" value="1"/>
</dbReference>
<feature type="domain" description="Peptidase M13 C-terminal" evidence="10">
    <location>
        <begin position="685"/>
        <end position="809"/>
    </location>
</feature>
<evidence type="ECO:0000256" key="1">
    <source>
        <dbReference type="ARBA" id="ARBA00001947"/>
    </source>
</evidence>
<evidence type="ECO:0000259" key="11">
    <source>
        <dbReference type="Pfam" id="PF05649"/>
    </source>
</evidence>
<keyword evidence="12" id="KW-1185">Reference proteome</keyword>
<keyword evidence="9" id="KW-0472">Membrane</keyword>
<evidence type="ECO:0000256" key="7">
    <source>
        <dbReference type="ARBA" id="ARBA00023049"/>
    </source>
</evidence>
<dbReference type="GO" id="GO:0016485">
    <property type="term" value="P:protein processing"/>
    <property type="evidence" value="ECO:0007669"/>
    <property type="project" value="TreeGrafter"/>
</dbReference>
<dbReference type="Pfam" id="PF05649">
    <property type="entry name" value="Peptidase_M13_N"/>
    <property type="match status" value="1"/>
</dbReference>
<proteinExistence type="inferred from homology"/>
<keyword evidence="4" id="KW-0479">Metal-binding</keyword>
<keyword evidence="5" id="KW-0378">Hydrolase</keyword>
<protein>
    <submittedName>
        <fullName evidence="13">Uncharacterized protein</fullName>
    </submittedName>
</protein>
<accession>A0A914X3A2</accession>
<dbReference type="GO" id="GO:0046872">
    <property type="term" value="F:metal ion binding"/>
    <property type="evidence" value="ECO:0007669"/>
    <property type="project" value="UniProtKB-KW"/>
</dbReference>
<feature type="region of interest" description="Disordered" evidence="8">
    <location>
        <begin position="1"/>
        <end position="30"/>
    </location>
</feature>
<dbReference type="Gene3D" id="3.40.390.10">
    <property type="entry name" value="Collagenase (Catalytic Domain)"/>
    <property type="match status" value="1"/>
</dbReference>
<dbReference type="GO" id="GO:0004222">
    <property type="term" value="F:metalloendopeptidase activity"/>
    <property type="evidence" value="ECO:0007669"/>
    <property type="project" value="InterPro"/>
</dbReference>
<evidence type="ECO:0000256" key="9">
    <source>
        <dbReference type="SAM" id="Phobius"/>
    </source>
</evidence>
<evidence type="ECO:0000313" key="13">
    <source>
        <dbReference type="WBParaSite" id="PSAMB.scaffold615size45621.g7460.t1"/>
    </source>
</evidence>
<dbReference type="SUPFAM" id="SSF55486">
    <property type="entry name" value="Metalloproteases ('zincins'), catalytic domain"/>
    <property type="match status" value="1"/>
</dbReference>
<dbReference type="WBParaSite" id="PSAMB.scaffold615size45621.g7460.t1">
    <property type="protein sequence ID" value="PSAMB.scaffold615size45621.g7460.t1"/>
    <property type="gene ID" value="PSAMB.scaffold615size45621.g7460"/>
</dbReference>
<comment type="cofactor">
    <cofactor evidence="1">
        <name>Zn(2+)</name>
        <dbReference type="ChEBI" id="CHEBI:29105"/>
    </cofactor>
</comment>
<evidence type="ECO:0000256" key="8">
    <source>
        <dbReference type="SAM" id="MobiDB-lite"/>
    </source>
</evidence>
<evidence type="ECO:0000313" key="12">
    <source>
        <dbReference type="Proteomes" id="UP000887566"/>
    </source>
</evidence>
<evidence type="ECO:0000256" key="5">
    <source>
        <dbReference type="ARBA" id="ARBA00022801"/>
    </source>
</evidence>
<dbReference type="PROSITE" id="PS51885">
    <property type="entry name" value="NEPRILYSIN"/>
    <property type="match status" value="1"/>
</dbReference>
<dbReference type="Gene3D" id="1.10.1380.10">
    <property type="entry name" value="Neutral endopeptidase , domain2"/>
    <property type="match status" value="1"/>
</dbReference>
<dbReference type="Pfam" id="PF01431">
    <property type="entry name" value="Peptidase_M13"/>
    <property type="match status" value="1"/>
</dbReference>
<dbReference type="GO" id="GO:0005886">
    <property type="term" value="C:plasma membrane"/>
    <property type="evidence" value="ECO:0007669"/>
    <property type="project" value="TreeGrafter"/>
</dbReference>
<dbReference type="InterPro" id="IPR042089">
    <property type="entry name" value="Peptidase_M13_dom_2"/>
</dbReference>
<dbReference type="Proteomes" id="UP000887566">
    <property type="component" value="Unplaced"/>
</dbReference>
<name>A0A914X3A2_9BILA</name>
<feature type="domain" description="Peptidase M13 N-terminal" evidence="11">
    <location>
        <begin position="239"/>
        <end position="625"/>
    </location>
</feature>
<keyword evidence="6" id="KW-0862">Zinc</keyword>
<keyword evidence="3" id="KW-0645">Protease</keyword>
<keyword evidence="9" id="KW-1133">Transmembrane helix</keyword>
<comment type="similarity">
    <text evidence="2">Belongs to the peptidase M13 family.</text>
</comment>
<evidence type="ECO:0000256" key="3">
    <source>
        <dbReference type="ARBA" id="ARBA00022670"/>
    </source>
</evidence>
<dbReference type="InterPro" id="IPR000718">
    <property type="entry name" value="Peptidase_M13"/>
</dbReference>
<feature type="compositionally biased region" description="Basic and acidic residues" evidence="8">
    <location>
        <begin position="1"/>
        <end position="16"/>
    </location>
</feature>
<dbReference type="CDD" id="cd08662">
    <property type="entry name" value="M13"/>
    <property type="match status" value="1"/>
</dbReference>
<keyword evidence="7" id="KW-0482">Metalloprotease</keyword>
<dbReference type="InterPro" id="IPR024079">
    <property type="entry name" value="MetalloPept_cat_dom_sf"/>
</dbReference>
<sequence length="919" mass="103210">MSARDERERGEGERENSGLANGQGGNNESRSEMNVLVLDESGANSRVVLCESAASEKCFLNSSARRAAGRKGGGPHALLMTIKRNKSFGTNWYFKNPAYAFYPTYGLMRPNRRRARAAAATRGEHQRRHTSAAHCRSQQQPLNKNSKLVILFAVLFVLALTCAVAAVVAWAVFTDGFSNLSAEPPCTTTSVEFAPTADPRHGFNNSLPEGAPSTTCLGQDCVRIAANYLNNMKPEADACSDFYEYACGKFSGSRTVPEYEKKITILSEISSNVDRQLKQALESPTLPNDTETTKMVRVFYNSCMDQSAQDALDVMPLMALVSRFGGWPLLQNAQFDDGDYEWESRAGQLALLGIGAVFRLHIHNDLTNSSRMMIMFSPPSLLLGNRKYYMNGTDTAYIQSYHRYMIDLVAMLGADRQAVSQQLLDVIEFEMQLANMTTSEANRNHSAFHNPMSFGAFKKRFDMVSWDLYFNDELKEIIATTSDDEQVNVVDAEFFDSLGQLLTETKLQTIADYIMWKLVSNFDIYLPKKYRLPYQRLRQVIIGASKKPSWDRCVSDVKAFLAWPVASLYAEKYFDWNAKNLALEMIGDLKEAMRQTLLAADWMDEATRETALHKLENMGHKIGYPDYLSNQTRILSPYVGVRLTADTYFDNAVALKRAQAKRTLGKLRQVIDRDEWVTPITSADAYHYFSGNEIIFPAGILQFPVFVPQAPMGVNFGSIGMGIGHEVTHGYDDLGAQYDGMGNLRRWWDARTMQIFNSKKQCFIAQYASKREPITGRQLDGKMTIGENIADNGGLRVAYTVHTERNSSTRSQPLYSRASVLFSICKYLVRSCQTTSSGSYPRHRRAYNGNFPSKRAAAELSSIFKSFQLPNRQPDESVREMPNMVNRPLVSARVTDSVSTSDSSSHFFFEYASSQIGYK</sequence>
<dbReference type="PRINTS" id="PR00786">
    <property type="entry name" value="NEPRILYSIN"/>
</dbReference>
<dbReference type="PANTHER" id="PTHR11733:SF167">
    <property type="entry name" value="FI17812P1-RELATED"/>
    <property type="match status" value="1"/>
</dbReference>
<reference evidence="13" key="1">
    <citation type="submission" date="2022-11" db="UniProtKB">
        <authorList>
            <consortium name="WormBaseParasite"/>
        </authorList>
    </citation>
    <scope>IDENTIFICATION</scope>
</reference>
<keyword evidence="9" id="KW-0812">Transmembrane</keyword>